<evidence type="ECO:0000313" key="1">
    <source>
        <dbReference type="EMBL" id="GAA0469813.1"/>
    </source>
</evidence>
<dbReference type="Proteomes" id="UP001500713">
    <property type="component" value="Unassembled WGS sequence"/>
</dbReference>
<accession>A0ABN1A803</accession>
<sequence length="66" mass="7230">MARATTPKAVIIIIFINAADVWAAKTDPPMIRRIAKINRKGETVFIFAVVVNFGNPCLGGFAQKQQ</sequence>
<protein>
    <submittedName>
        <fullName evidence="1">Uncharacterized protein</fullName>
    </submittedName>
</protein>
<name>A0ABN1A803_9SPHN</name>
<organism evidence="1 2">
    <name type="scientific">Parasphingorhabdus litoris</name>
    <dbReference type="NCBI Taxonomy" id="394733"/>
    <lineage>
        <taxon>Bacteria</taxon>
        <taxon>Pseudomonadati</taxon>
        <taxon>Pseudomonadota</taxon>
        <taxon>Alphaproteobacteria</taxon>
        <taxon>Sphingomonadales</taxon>
        <taxon>Sphingomonadaceae</taxon>
        <taxon>Parasphingorhabdus</taxon>
    </lineage>
</organism>
<reference evidence="1 2" key="1">
    <citation type="journal article" date="2019" name="Int. J. Syst. Evol. Microbiol.">
        <title>The Global Catalogue of Microorganisms (GCM) 10K type strain sequencing project: providing services to taxonomists for standard genome sequencing and annotation.</title>
        <authorList>
            <consortium name="The Broad Institute Genomics Platform"/>
            <consortium name="The Broad Institute Genome Sequencing Center for Infectious Disease"/>
            <person name="Wu L."/>
            <person name="Ma J."/>
        </authorList>
    </citation>
    <scope>NUCLEOTIDE SEQUENCE [LARGE SCALE GENOMIC DNA]</scope>
    <source>
        <strain evidence="1 2">JCM 14162</strain>
    </source>
</reference>
<evidence type="ECO:0000313" key="2">
    <source>
        <dbReference type="Proteomes" id="UP001500713"/>
    </source>
</evidence>
<comment type="caution">
    <text evidence="1">The sequence shown here is derived from an EMBL/GenBank/DDBJ whole genome shotgun (WGS) entry which is preliminary data.</text>
</comment>
<gene>
    <name evidence="1" type="ORF">GCM10009096_08420</name>
</gene>
<proteinExistence type="predicted"/>
<dbReference type="EMBL" id="BAAAEM010000002">
    <property type="protein sequence ID" value="GAA0469813.1"/>
    <property type="molecule type" value="Genomic_DNA"/>
</dbReference>
<keyword evidence="2" id="KW-1185">Reference proteome</keyword>